<feature type="compositionally biased region" description="Low complexity" evidence="1">
    <location>
        <begin position="12"/>
        <end position="23"/>
    </location>
</feature>
<gene>
    <name evidence="3" type="ORF">GCM10018793_01670</name>
</gene>
<feature type="compositionally biased region" description="Basic and acidic residues" evidence="1">
    <location>
        <begin position="176"/>
        <end position="189"/>
    </location>
</feature>
<feature type="compositionally biased region" description="Gly residues" evidence="1">
    <location>
        <begin position="66"/>
        <end position="90"/>
    </location>
</feature>
<name>A0A919FN30_9ACTN</name>
<dbReference type="EMBL" id="BNCD01000001">
    <property type="protein sequence ID" value="GHH69352.1"/>
    <property type="molecule type" value="Genomic_DNA"/>
</dbReference>
<proteinExistence type="predicted"/>
<feature type="compositionally biased region" description="Low complexity" evidence="1">
    <location>
        <begin position="398"/>
        <end position="409"/>
    </location>
</feature>
<keyword evidence="2" id="KW-0472">Membrane</keyword>
<dbReference type="Proteomes" id="UP000603708">
    <property type="component" value="Unassembled WGS sequence"/>
</dbReference>
<reference evidence="3" key="2">
    <citation type="submission" date="2020-09" db="EMBL/GenBank/DDBJ databases">
        <authorList>
            <person name="Sun Q."/>
            <person name="Ohkuma M."/>
        </authorList>
    </citation>
    <scope>NUCLEOTIDE SEQUENCE</scope>
    <source>
        <strain evidence="3">JCM 5069</strain>
    </source>
</reference>
<protein>
    <recommendedName>
        <fullName evidence="5">DUF4232 domain-containing protein</fullName>
    </recommendedName>
</protein>
<sequence>MNDAPSDSFPHGNARGDGTARGTAGPGIQGPHANVPDTAAPGHRTDPEGPMERTGPPATGPRGHDAPGGPGGPGRGSGTGGGSGDGGPGDPGTWPSGPDESGENDGLGADEQALRRLLREAVKEVGPGEQSLERLRRAVPARRARKRQALVGAAAAVVLLGTAVPALIHVSNSRGAGHDRTAVAGHDQDVPGGTGHGKEADGGRQGAGQPSGSGHSKHDGAAHGSHGHGTGDAGSAGSPDPENTLAARSPGCVASALGNAQASVGPPDAEGKVYGSFRVSNVSGSDCTVDGAGTVATLAQGAADPARITVVDHTAGDPATGLPAPADQPAQLILAPGQSYQVEFAWVPSAACPSGGDASPDPTSSDTPTAAGGDTGASPQLYREDGDPADGSVAVSHTAEPGAPTAGTTIPNACAGTLYRTGLLPAS</sequence>
<feature type="transmembrane region" description="Helical" evidence="2">
    <location>
        <begin position="149"/>
        <end position="168"/>
    </location>
</feature>
<organism evidence="3 4">
    <name type="scientific">Streptomyces sulfonofaciens</name>
    <dbReference type="NCBI Taxonomy" id="68272"/>
    <lineage>
        <taxon>Bacteria</taxon>
        <taxon>Bacillati</taxon>
        <taxon>Actinomycetota</taxon>
        <taxon>Actinomycetes</taxon>
        <taxon>Kitasatosporales</taxon>
        <taxon>Streptomycetaceae</taxon>
        <taxon>Streptomyces</taxon>
    </lineage>
</organism>
<reference evidence="3" key="1">
    <citation type="journal article" date="2014" name="Int. J. Syst. Evol. Microbiol.">
        <title>Complete genome sequence of Corynebacterium casei LMG S-19264T (=DSM 44701T), isolated from a smear-ripened cheese.</title>
        <authorList>
            <consortium name="US DOE Joint Genome Institute (JGI-PGF)"/>
            <person name="Walter F."/>
            <person name="Albersmeier A."/>
            <person name="Kalinowski J."/>
            <person name="Ruckert C."/>
        </authorList>
    </citation>
    <scope>NUCLEOTIDE SEQUENCE</scope>
    <source>
        <strain evidence="3">JCM 5069</strain>
    </source>
</reference>
<feature type="region of interest" description="Disordered" evidence="1">
    <location>
        <begin position="1"/>
        <end position="112"/>
    </location>
</feature>
<evidence type="ECO:0008006" key="5">
    <source>
        <dbReference type="Google" id="ProtNLM"/>
    </source>
</evidence>
<keyword evidence="2" id="KW-0812">Transmembrane</keyword>
<feature type="region of interest" description="Disordered" evidence="1">
    <location>
        <begin position="352"/>
        <end position="409"/>
    </location>
</feature>
<evidence type="ECO:0000313" key="3">
    <source>
        <dbReference type="EMBL" id="GHH69352.1"/>
    </source>
</evidence>
<evidence type="ECO:0000313" key="4">
    <source>
        <dbReference type="Proteomes" id="UP000603708"/>
    </source>
</evidence>
<comment type="caution">
    <text evidence="3">The sequence shown here is derived from an EMBL/GenBank/DDBJ whole genome shotgun (WGS) entry which is preliminary data.</text>
</comment>
<evidence type="ECO:0000256" key="1">
    <source>
        <dbReference type="SAM" id="MobiDB-lite"/>
    </source>
</evidence>
<evidence type="ECO:0000256" key="2">
    <source>
        <dbReference type="SAM" id="Phobius"/>
    </source>
</evidence>
<keyword evidence="2" id="KW-1133">Transmembrane helix</keyword>
<dbReference type="AlphaFoldDB" id="A0A919FN30"/>
<accession>A0A919FN30</accession>
<feature type="region of interest" description="Disordered" evidence="1">
    <location>
        <begin position="175"/>
        <end position="248"/>
    </location>
</feature>
<keyword evidence="4" id="KW-1185">Reference proteome</keyword>